<accession>A0AC35TYB9</accession>
<reference evidence="2" key="1">
    <citation type="submission" date="2016-11" db="UniProtKB">
        <authorList>
            <consortium name="WormBaseParasite"/>
        </authorList>
    </citation>
    <scope>IDENTIFICATION</scope>
    <source>
        <strain evidence="2">KR3021</strain>
    </source>
</reference>
<proteinExistence type="predicted"/>
<name>A0AC35TYB9_9BILA</name>
<dbReference type="Proteomes" id="UP000095286">
    <property type="component" value="Unplaced"/>
</dbReference>
<evidence type="ECO:0000313" key="2">
    <source>
        <dbReference type="WBParaSite" id="RSKR_0000575000.1"/>
    </source>
</evidence>
<dbReference type="WBParaSite" id="RSKR_0000575000.1">
    <property type="protein sequence ID" value="RSKR_0000575000.1"/>
    <property type="gene ID" value="RSKR_0000575000"/>
</dbReference>
<evidence type="ECO:0000313" key="1">
    <source>
        <dbReference type="Proteomes" id="UP000095286"/>
    </source>
</evidence>
<protein>
    <submittedName>
        <fullName evidence="2">Reverse transcriptase domain-containing protein</fullName>
    </submittedName>
</protein>
<sequence>MISDIIDAREAKDAEASAKSDNYDQKEGKGPGLEKAKAVEINKKNCFQMDSLLAKVKVPRGRRPNTMYPRVQACKNMTPYYLQGFLINQPAGKMIKPE</sequence>
<organism evidence="1 2">
    <name type="scientific">Rhabditophanes sp. KR3021</name>
    <dbReference type="NCBI Taxonomy" id="114890"/>
    <lineage>
        <taxon>Eukaryota</taxon>
        <taxon>Metazoa</taxon>
        <taxon>Ecdysozoa</taxon>
        <taxon>Nematoda</taxon>
        <taxon>Chromadorea</taxon>
        <taxon>Rhabditida</taxon>
        <taxon>Tylenchina</taxon>
        <taxon>Panagrolaimomorpha</taxon>
        <taxon>Strongyloidoidea</taxon>
        <taxon>Alloionematidae</taxon>
        <taxon>Rhabditophanes</taxon>
    </lineage>
</organism>